<accession>A0A381XS65</accession>
<dbReference type="AlphaFoldDB" id="A0A381XS65"/>
<dbReference type="Pfam" id="PF16137">
    <property type="entry name" value="DUF4845"/>
    <property type="match status" value="1"/>
</dbReference>
<evidence type="ECO:0000256" key="1">
    <source>
        <dbReference type="SAM" id="Phobius"/>
    </source>
</evidence>
<proteinExistence type="predicted"/>
<dbReference type="InterPro" id="IPR032314">
    <property type="entry name" value="DUF4845"/>
</dbReference>
<sequence length="130" mass="14684">MSSNCRQKSGPSQEAGLTTFGFMILITFGGIFIFGASRLLPAYLNYSRISGILEDVHEEFDNQNPTGAAIRRSIDRRLQIETVSLISSRDIKIASDSKKFTINTKYDHSTHFIGNLYFTAKFEKVVLVRR</sequence>
<protein>
    <recommendedName>
        <fullName evidence="3">DUF4845 domain-containing protein</fullName>
    </recommendedName>
</protein>
<feature type="transmembrane region" description="Helical" evidence="1">
    <location>
        <begin position="20"/>
        <end position="40"/>
    </location>
</feature>
<dbReference type="EMBL" id="UINC01016193">
    <property type="protein sequence ID" value="SVA67609.1"/>
    <property type="molecule type" value="Genomic_DNA"/>
</dbReference>
<keyword evidence="1" id="KW-0472">Membrane</keyword>
<organism evidence="2">
    <name type="scientific">marine metagenome</name>
    <dbReference type="NCBI Taxonomy" id="408172"/>
    <lineage>
        <taxon>unclassified sequences</taxon>
        <taxon>metagenomes</taxon>
        <taxon>ecological metagenomes</taxon>
    </lineage>
</organism>
<evidence type="ECO:0000313" key="2">
    <source>
        <dbReference type="EMBL" id="SVA67609.1"/>
    </source>
</evidence>
<gene>
    <name evidence="2" type="ORF">METZ01_LOCUS120463</name>
</gene>
<evidence type="ECO:0008006" key="3">
    <source>
        <dbReference type="Google" id="ProtNLM"/>
    </source>
</evidence>
<name>A0A381XS65_9ZZZZ</name>
<reference evidence="2" key="1">
    <citation type="submission" date="2018-05" db="EMBL/GenBank/DDBJ databases">
        <authorList>
            <person name="Lanie J.A."/>
            <person name="Ng W.-L."/>
            <person name="Kazmierczak K.M."/>
            <person name="Andrzejewski T.M."/>
            <person name="Davidsen T.M."/>
            <person name="Wayne K.J."/>
            <person name="Tettelin H."/>
            <person name="Glass J.I."/>
            <person name="Rusch D."/>
            <person name="Podicherti R."/>
            <person name="Tsui H.-C.T."/>
            <person name="Winkler M.E."/>
        </authorList>
    </citation>
    <scope>NUCLEOTIDE SEQUENCE</scope>
</reference>
<keyword evidence="1" id="KW-1133">Transmembrane helix</keyword>
<keyword evidence="1" id="KW-0812">Transmembrane</keyword>